<protein>
    <recommendedName>
        <fullName evidence="1">Mce/MlaD domain-containing protein</fullName>
    </recommendedName>
</protein>
<dbReference type="InterPro" id="IPR003399">
    <property type="entry name" value="Mce/MlaD"/>
</dbReference>
<dbReference type="InterPro" id="IPR052336">
    <property type="entry name" value="MlaD_Phospholipid_Transporter"/>
</dbReference>
<feature type="domain" description="Mce/MlaD" evidence="1">
    <location>
        <begin position="31"/>
        <end position="106"/>
    </location>
</feature>
<sequence>MRGLLTSVLVAVAAVVLLLVVSGDDDGRHDLHVTVGDAANTVVGQRIRAGGVTVGEISSIDPVERGRKVRLGLRLDDSVWPLPTGTRMQLRWAGTANYDDRYIDLKLGRRGAPPIADGAALPTADFTTPVELDTFLQTFTPRVRTDLRGMIDNAGATLKQARPGLTRALGVTPAALDEASHVMVDLTADQRALDTLLRQADTVVNAVQTADPGLRTLLTGAARTFDAVAARQGELKATLDAAPGTFAHARTTLAKADGTLDAAAALTDRLAPGATELQRIASPLNHVLGTVVKVGPDARSTLATARRAVPDLNPLLTKATAQLPQLGDIGKQASTELTCLRPYSPEIASFFTNWGDFLSDTDGRDKFIRANVIVPLPASFNALPYNSGTAKQLFPGMEFGFPRPPGGVAGQPWYQPDCGVTADQVNPFLDSETRK</sequence>
<dbReference type="PANTHER" id="PTHR33371:SF4">
    <property type="entry name" value="INTERMEMBRANE PHOSPHOLIPID TRANSPORT SYSTEM BINDING PROTEIN MLAD"/>
    <property type="match status" value="1"/>
</dbReference>
<dbReference type="PANTHER" id="PTHR33371">
    <property type="entry name" value="INTERMEMBRANE PHOSPHOLIPID TRANSPORT SYSTEM BINDING PROTEIN MLAD-RELATED"/>
    <property type="match status" value="1"/>
</dbReference>
<proteinExistence type="predicted"/>
<dbReference type="EMBL" id="CP114014">
    <property type="protein sequence ID" value="XAY07753.1"/>
    <property type="molecule type" value="Genomic_DNA"/>
</dbReference>
<dbReference type="Pfam" id="PF02470">
    <property type="entry name" value="MlaD"/>
    <property type="match status" value="1"/>
</dbReference>
<evidence type="ECO:0000259" key="1">
    <source>
        <dbReference type="Pfam" id="PF02470"/>
    </source>
</evidence>
<reference evidence="2" key="1">
    <citation type="submission" date="2022-12" db="EMBL/GenBank/DDBJ databases">
        <title>Paraconexibacter alkalitolerans sp. nov. and Baekduia alba sp. nov., isolated from soil and emended description of the genera Paraconexibacter (Chun et al., 2020) and Baekduia (An et al., 2020).</title>
        <authorList>
            <person name="Vieira S."/>
            <person name="Huber K.J."/>
            <person name="Geppert A."/>
            <person name="Wolf J."/>
            <person name="Neumann-Schaal M."/>
            <person name="Muesken M."/>
            <person name="Overmann J."/>
        </authorList>
    </citation>
    <scope>NUCLEOTIDE SEQUENCE</scope>
    <source>
        <strain evidence="2">AEG42_29</strain>
    </source>
</reference>
<evidence type="ECO:0000313" key="2">
    <source>
        <dbReference type="EMBL" id="XAY07753.1"/>
    </source>
</evidence>
<dbReference type="AlphaFoldDB" id="A0AAU7B1F6"/>
<dbReference type="KEGG" id="parq:DSM112329_04643"/>
<name>A0AAU7B1F6_9ACTN</name>
<organism evidence="2">
    <name type="scientific">Paraconexibacter sp. AEG42_29</name>
    <dbReference type="NCBI Taxonomy" id="2997339"/>
    <lineage>
        <taxon>Bacteria</taxon>
        <taxon>Bacillati</taxon>
        <taxon>Actinomycetota</taxon>
        <taxon>Thermoleophilia</taxon>
        <taxon>Solirubrobacterales</taxon>
        <taxon>Paraconexibacteraceae</taxon>
        <taxon>Paraconexibacter</taxon>
    </lineage>
</organism>
<dbReference type="RefSeq" id="WP_354698944.1">
    <property type="nucleotide sequence ID" value="NZ_CP114014.1"/>
</dbReference>
<gene>
    <name evidence="2" type="ORF">DSM112329_04643</name>
</gene>
<accession>A0AAU7B1F6</accession>